<reference evidence="1" key="2">
    <citation type="journal article" date="2022" name="New Phytol.">
        <title>Evolutionary transition to the ectomycorrhizal habit in the genomes of a hyperdiverse lineage of mushroom-forming fungi.</title>
        <authorList>
            <person name="Looney B."/>
            <person name="Miyauchi S."/>
            <person name="Morin E."/>
            <person name="Drula E."/>
            <person name="Courty P.E."/>
            <person name="Kohler A."/>
            <person name="Kuo A."/>
            <person name="LaButti K."/>
            <person name="Pangilinan J."/>
            <person name="Lipzen A."/>
            <person name="Riley R."/>
            <person name="Andreopoulos W."/>
            <person name="He G."/>
            <person name="Johnson J."/>
            <person name="Nolan M."/>
            <person name="Tritt A."/>
            <person name="Barry K.W."/>
            <person name="Grigoriev I.V."/>
            <person name="Nagy L.G."/>
            <person name="Hibbett D."/>
            <person name="Henrissat B."/>
            <person name="Matheny P.B."/>
            <person name="Labbe J."/>
            <person name="Martin F.M."/>
        </authorList>
    </citation>
    <scope>NUCLEOTIDE SEQUENCE</scope>
    <source>
        <strain evidence="1">FP105234-sp</strain>
    </source>
</reference>
<sequence length="195" mass="21940">MSPAVWPVHPRHRPGLSLQQVFHRMRPVAPASHPASRLPSTNTTAHSLYPGYPYLPANSRSLSTDLRFSVLRISLYARRGGIPWTCEHHLGYGAQLIQIQNGPKVACWAGSVRNMLLLHFDSFLWLHASKVACGPGVCAMVMVFIILPLDSYGYTPRRSPVDRECVRWLWYSSSFLSIRTVTCLEGRLRTGSVRD</sequence>
<feature type="non-terminal residue" evidence="1">
    <location>
        <position position="1"/>
    </location>
</feature>
<organism evidence="1 2">
    <name type="scientific">Auriscalpium vulgare</name>
    <dbReference type="NCBI Taxonomy" id="40419"/>
    <lineage>
        <taxon>Eukaryota</taxon>
        <taxon>Fungi</taxon>
        <taxon>Dikarya</taxon>
        <taxon>Basidiomycota</taxon>
        <taxon>Agaricomycotina</taxon>
        <taxon>Agaricomycetes</taxon>
        <taxon>Russulales</taxon>
        <taxon>Auriscalpiaceae</taxon>
        <taxon>Auriscalpium</taxon>
    </lineage>
</organism>
<name>A0ACB8R747_9AGAM</name>
<protein>
    <submittedName>
        <fullName evidence="1">Uncharacterized protein</fullName>
    </submittedName>
</protein>
<gene>
    <name evidence="1" type="ORF">FA95DRAFT_1567170</name>
</gene>
<comment type="caution">
    <text evidence="1">The sequence shown here is derived from an EMBL/GenBank/DDBJ whole genome shotgun (WGS) entry which is preliminary data.</text>
</comment>
<feature type="non-terminal residue" evidence="1">
    <location>
        <position position="195"/>
    </location>
</feature>
<evidence type="ECO:0000313" key="2">
    <source>
        <dbReference type="Proteomes" id="UP000814033"/>
    </source>
</evidence>
<keyword evidence="2" id="KW-1185">Reference proteome</keyword>
<dbReference type="EMBL" id="MU276308">
    <property type="protein sequence ID" value="KAI0039406.1"/>
    <property type="molecule type" value="Genomic_DNA"/>
</dbReference>
<reference evidence="1" key="1">
    <citation type="submission" date="2021-02" db="EMBL/GenBank/DDBJ databases">
        <authorList>
            <consortium name="DOE Joint Genome Institute"/>
            <person name="Ahrendt S."/>
            <person name="Looney B.P."/>
            <person name="Miyauchi S."/>
            <person name="Morin E."/>
            <person name="Drula E."/>
            <person name="Courty P.E."/>
            <person name="Chicoki N."/>
            <person name="Fauchery L."/>
            <person name="Kohler A."/>
            <person name="Kuo A."/>
            <person name="Labutti K."/>
            <person name="Pangilinan J."/>
            <person name="Lipzen A."/>
            <person name="Riley R."/>
            <person name="Andreopoulos W."/>
            <person name="He G."/>
            <person name="Johnson J."/>
            <person name="Barry K.W."/>
            <person name="Grigoriev I.V."/>
            <person name="Nagy L."/>
            <person name="Hibbett D."/>
            <person name="Henrissat B."/>
            <person name="Matheny P.B."/>
            <person name="Labbe J."/>
            <person name="Martin F."/>
        </authorList>
    </citation>
    <scope>NUCLEOTIDE SEQUENCE</scope>
    <source>
        <strain evidence="1">FP105234-sp</strain>
    </source>
</reference>
<accession>A0ACB8R747</accession>
<proteinExistence type="predicted"/>
<evidence type="ECO:0000313" key="1">
    <source>
        <dbReference type="EMBL" id="KAI0039406.1"/>
    </source>
</evidence>
<dbReference type="Proteomes" id="UP000814033">
    <property type="component" value="Unassembled WGS sequence"/>
</dbReference>